<name>A0ACB7ENS8_NIBAL</name>
<protein>
    <submittedName>
        <fullName evidence="1">Leiomodin-3</fullName>
    </submittedName>
</protein>
<proteinExistence type="predicted"/>
<reference evidence="1" key="1">
    <citation type="submission" date="2020-04" db="EMBL/GenBank/DDBJ databases">
        <title>A chromosome-scale assembly and high-density genetic map of the yellow drum (Nibea albiflora) genome.</title>
        <authorList>
            <person name="Xu D."/>
            <person name="Zhang W."/>
            <person name="Chen R."/>
            <person name="Tan P."/>
            <person name="Wang L."/>
            <person name="Song H."/>
            <person name="Tian L."/>
            <person name="Zhu Q."/>
            <person name="Wang B."/>
        </authorList>
    </citation>
    <scope>NUCLEOTIDE SEQUENCE</scope>
    <source>
        <strain evidence="1">ZJHYS-2018</strain>
    </source>
</reference>
<gene>
    <name evidence="1" type="primary">LMOD3</name>
    <name evidence="1" type="ORF">GBF38_014955</name>
</gene>
<accession>A0ACB7ENS8</accession>
<evidence type="ECO:0000313" key="1">
    <source>
        <dbReference type="EMBL" id="KAG8002511.1"/>
    </source>
</evidence>
<comment type="caution">
    <text evidence="1">The sequence shown here is derived from an EMBL/GenBank/DDBJ whole genome shotgun (WGS) entry which is preliminary data.</text>
</comment>
<organism evidence="1 2">
    <name type="scientific">Nibea albiflora</name>
    <name type="common">Yellow drum</name>
    <name type="synonym">Corvina albiflora</name>
    <dbReference type="NCBI Taxonomy" id="240163"/>
    <lineage>
        <taxon>Eukaryota</taxon>
        <taxon>Metazoa</taxon>
        <taxon>Chordata</taxon>
        <taxon>Craniata</taxon>
        <taxon>Vertebrata</taxon>
        <taxon>Euteleostomi</taxon>
        <taxon>Actinopterygii</taxon>
        <taxon>Neopterygii</taxon>
        <taxon>Teleostei</taxon>
        <taxon>Neoteleostei</taxon>
        <taxon>Acanthomorphata</taxon>
        <taxon>Eupercaria</taxon>
        <taxon>Sciaenidae</taxon>
        <taxon>Nibea</taxon>
    </lineage>
</organism>
<evidence type="ECO:0000313" key="2">
    <source>
        <dbReference type="Proteomes" id="UP000805704"/>
    </source>
</evidence>
<feature type="non-terminal residue" evidence="1">
    <location>
        <position position="1"/>
    </location>
</feature>
<keyword evidence="2" id="KW-1185">Reference proteome</keyword>
<sequence>VKNADSGGVTDERANLSDVIKTLKPVPRRRVPPKVDPTPRDQLLTEIKQSNVAYLKSVPLPKALESSETSLF</sequence>
<dbReference type="Proteomes" id="UP000805704">
    <property type="component" value="Chromosome 5"/>
</dbReference>
<dbReference type="EMBL" id="CM024793">
    <property type="protein sequence ID" value="KAG8002511.1"/>
    <property type="molecule type" value="Genomic_DNA"/>
</dbReference>